<dbReference type="GeneID" id="54992184"/>
<dbReference type="KEGG" id="vg:54992184"/>
<dbReference type="Proteomes" id="UP000246975">
    <property type="component" value="Segment"/>
</dbReference>
<dbReference type="Pfam" id="PF24729">
    <property type="entry name" value="Acb2_Tad1_hairpin"/>
    <property type="match status" value="1"/>
</dbReference>
<evidence type="ECO:0000313" key="4">
    <source>
        <dbReference type="Proteomes" id="UP000246975"/>
    </source>
</evidence>
<evidence type="ECO:0000313" key="3">
    <source>
        <dbReference type="EMBL" id="AWN03640.1"/>
    </source>
</evidence>
<feature type="domain" description="Acb2/Tad1 hairpin" evidence="2">
    <location>
        <begin position="1"/>
        <end position="66"/>
    </location>
</feature>
<dbReference type="InterPro" id="IPR056098">
    <property type="entry name" value="Acb2/Tad1_hairpin"/>
</dbReference>
<reference evidence="3 4" key="1">
    <citation type="submission" date="2018-03" db="EMBL/GenBank/DDBJ databases">
        <authorList>
            <person name="Garlena R.A."/>
            <person name="Russell D.A."/>
            <person name="Pope W.H."/>
            <person name="Jacobs-Sera D."/>
            <person name="Hatfull G.F."/>
        </authorList>
    </citation>
    <scope>NUCLEOTIDE SEQUENCE [LARGE SCALE GENOMIC DNA]</scope>
</reference>
<dbReference type="RefSeq" id="YP_009801665.1">
    <property type="nucleotide sequence ID" value="NC_047974.1"/>
</dbReference>
<dbReference type="GO" id="GO:0000166">
    <property type="term" value="F:nucleotide binding"/>
    <property type="evidence" value="ECO:0007669"/>
    <property type="project" value="UniProtKB-KW"/>
</dbReference>
<protein>
    <recommendedName>
        <fullName evidence="2">Acb2/Tad1 hairpin domain-containing protein</fullName>
    </recommendedName>
</protein>
<organism evidence="3 4">
    <name type="scientific">Gordonia phage Jace</name>
    <dbReference type="NCBI Taxonomy" id="2182360"/>
    <lineage>
        <taxon>Viruses</taxon>
        <taxon>Duplodnaviria</taxon>
        <taxon>Heunggongvirae</taxon>
        <taxon>Uroviricota</taxon>
        <taxon>Caudoviricetes</taxon>
        <taxon>Jacevirus</taxon>
        <taxon>Jacevirus jace</taxon>
    </lineage>
</organism>
<accession>A0A2U8UJ48</accession>
<proteinExistence type="predicted"/>
<evidence type="ECO:0000259" key="2">
    <source>
        <dbReference type="Pfam" id="PF24729"/>
    </source>
</evidence>
<keyword evidence="1" id="KW-0547">Nucleotide-binding</keyword>
<dbReference type="EMBL" id="MH153804">
    <property type="protein sequence ID" value="AWN03640.1"/>
    <property type="molecule type" value="Genomic_DNA"/>
</dbReference>
<name>A0A2U8UJ48_9CAUD</name>
<evidence type="ECO:0000256" key="1">
    <source>
        <dbReference type="ARBA" id="ARBA00022741"/>
    </source>
</evidence>
<keyword evidence="4" id="KW-1185">Reference proteome</keyword>
<gene>
    <name evidence="3" type="primary">19</name>
    <name evidence="3" type="ORF">PBI_JACE_19</name>
</gene>
<sequence length="73" mass="8325">MIADLDRRFDFHPAMTPERRDAHERVRAICKHAAQQIDALVPDGREKACAVTHIEDAMFWANAGIARHDTKET</sequence>